<accession>A0A2V5K3D8</accession>
<gene>
    <name evidence="2" type="ORF">DLM86_14465</name>
</gene>
<keyword evidence="1" id="KW-1133">Transmembrane helix</keyword>
<sequence>MRWPGVWKGGLLLLVAAAIAVWAVPYYSTNVFYLDSHKFKKESEDGNTTEYRSGTGRIATVTAYADRKEVRIGEETYAVRPEHREDGRPSFSVRYPSGKSVRVERQSDMLLAYDELGEWVPQTAVYVGDRRVLSPGEERYHPAELVRAAYEEYHAANGHVGYFLMSVALFVYGWCAYRYEAFRTFLFHATYRFWVKDPEPSEMYTTMSIAGAWAVMAVAVWLWLQSL</sequence>
<evidence type="ECO:0000313" key="2">
    <source>
        <dbReference type="EMBL" id="PYI53765.1"/>
    </source>
</evidence>
<feature type="transmembrane region" description="Helical" evidence="1">
    <location>
        <begin position="160"/>
        <end position="182"/>
    </location>
</feature>
<proteinExistence type="predicted"/>
<feature type="transmembrane region" description="Helical" evidence="1">
    <location>
        <begin position="203"/>
        <end position="224"/>
    </location>
</feature>
<name>A0A2V5K3D8_9BACL</name>
<protein>
    <submittedName>
        <fullName evidence="2">Uncharacterized protein</fullName>
    </submittedName>
</protein>
<evidence type="ECO:0000313" key="3">
    <source>
        <dbReference type="Proteomes" id="UP000247476"/>
    </source>
</evidence>
<dbReference type="EMBL" id="QJVJ01000006">
    <property type="protein sequence ID" value="PYI53765.1"/>
    <property type="molecule type" value="Genomic_DNA"/>
</dbReference>
<dbReference type="RefSeq" id="WP_110840754.1">
    <property type="nucleotide sequence ID" value="NZ_QJVJ01000006.1"/>
</dbReference>
<reference evidence="2 3" key="1">
    <citation type="submission" date="2018-05" db="EMBL/GenBank/DDBJ databases">
        <title>Paenibacillus flagellatus sp. nov., isolated from selenium mineral soil.</title>
        <authorList>
            <person name="Dai X."/>
        </authorList>
    </citation>
    <scope>NUCLEOTIDE SEQUENCE [LARGE SCALE GENOMIC DNA]</scope>
    <source>
        <strain evidence="2 3">DXL2</strain>
    </source>
</reference>
<keyword evidence="1" id="KW-0812">Transmembrane</keyword>
<dbReference type="Proteomes" id="UP000247476">
    <property type="component" value="Unassembled WGS sequence"/>
</dbReference>
<keyword evidence="1" id="KW-0472">Membrane</keyword>
<evidence type="ECO:0000256" key="1">
    <source>
        <dbReference type="SAM" id="Phobius"/>
    </source>
</evidence>
<organism evidence="2 3">
    <name type="scientific">Paenibacillus flagellatus</name>
    <dbReference type="NCBI Taxonomy" id="2211139"/>
    <lineage>
        <taxon>Bacteria</taxon>
        <taxon>Bacillati</taxon>
        <taxon>Bacillota</taxon>
        <taxon>Bacilli</taxon>
        <taxon>Bacillales</taxon>
        <taxon>Paenibacillaceae</taxon>
        <taxon>Paenibacillus</taxon>
    </lineage>
</organism>
<keyword evidence="3" id="KW-1185">Reference proteome</keyword>
<dbReference type="AlphaFoldDB" id="A0A2V5K3D8"/>
<comment type="caution">
    <text evidence="2">The sequence shown here is derived from an EMBL/GenBank/DDBJ whole genome shotgun (WGS) entry which is preliminary data.</text>
</comment>
<dbReference type="OrthoDB" id="2575528at2"/>